<reference evidence="1" key="1">
    <citation type="submission" date="2019-05" db="EMBL/GenBank/DDBJ databases">
        <title>Annotation for the trematode Paragonimus heterotremus.</title>
        <authorList>
            <person name="Choi Y.-J."/>
        </authorList>
    </citation>
    <scope>NUCLEOTIDE SEQUENCE</scope>
    <source>
        <strain evidence="1">LC</strain>
    </source>
</reference>
<dbReference type="Proteomes" id="UP000748531">
    <property type="component" value="Unassembled WGS sequence"/>
</dbReference>
<evidence type="ECO:0000313" key="2">
    <source>
        <dbReference type="Proteomes" id="UP000748531"/>
    </source>
</evidence>
<accession>A0A8J4WD19</accession>
<proteinExistence type="predicted"/>
<dbReference type="AlphaFoldDB" id="A0A8J4WD19"/>
<organism evidence="1 2">
    <name type="scientific">Paragonimus heterotremus</name>
    <dbReference type="NCBI Taxonomy" id="100268"/>
    <lineage>
        <taxon>Eukaryota</taxon>
        <taxon>Metazoa</taxon>
        <taxon>Spiralia</taxon>
        <taxon>Lophotrochozoa</taxon>
        <taxon>Platyhelminthes</taxon>
        <taxon>Trematoda</taxon>
        <taxon>Digenea</taxon>
        <taxon>Plagiorchiida</taxon>
        <taxon>Troglotremata</taxon>
        <taxon>Troglotrematidae</taxon>
        <taxon>Paragonimus</taxon>
    </lineage>
</organism>
<name>A0A8J4WD19_9TREM</name>
<comment type="caution">
    <text evidence="1">The sequence shown here is derived from an EMBL/GenBank/DDBJ whole genome shotgun (WGS) entry which is preliminary data.</text>
</comment>
<protein>
    <submittedName>
        <fullName evidence="1">Uncharacterized protein</fullName>
    </submittedName>
</protein>
<evidence type="ECO:0000313" key="1">
    <source>
        <dbReference type="EMBL" id="KAF5395346.1"/>
    </source>
</evidence>
<gene>
    <name evidence="1" type="ORF">PHET_12350</name>
</gene>
<dbReference type="EMBL" id="LUCH01014737">
    <property type="protein sequence ID" value="KAF5395346.1"/>
    <property type="molecule type" value="Genomic_DNA"/>
</dbReference>
<sequence>MLIFLMERLKIWTRNANSLRKKSGKQVVFTCLSVASDPMAISLSMNQVRVLFRERV</sequence>
<keyword evidence="2" id="KW-1185">Reference proteome</keyword>